<dbReference type="SUPFAM" id="SSF55874">
    <property type="entry name" value="ATPase domain of HSP90 chaperone/DNA topoisomerase II/histidine kinase"/>
    <property type="match status" value="1"/>
</dbReference>
<sequence>MTGTQEDDLRTVCWDLPDDLSVVGKARAMVREVVTGWGLSELADDILLVVGELLANAFTHGRSPVRLSLWFTARDFCVRVTDHGAESPRRLELDPEAVHGRGLTIVRALTHGTGVTPLPDGGGKTVWCRWDLPVRTADVPDGG</sequence>
<dbReference type="PANTHER" id="PTHR35526">
    <property type="entry name" value="ANTI-SIGMA-F FACTOR RSBW-RELATED"/>
    <property type="match status" value="1"/>
</dbReference>
<dbReference type="InterPro" id="IPR050267">
    <property type="entry name" value="Anti-sigma-factor_SerPK"/>
</dbReference>
<dbReference type="CDD" id="cd16936">
    <property type="entry name" value="HATPase_RsbW-like"/>
    <property type="match status" value="1"/>
</dbReference>
<dbReference type="Gene3D" id="3.30.565.10">
    <property type="entry name" value="Histidine kinase-like ATPase, C-terminal domain"/>
    <property type="match status" value="1"/>
</dbReference>
<dbReference type="InterPro" id="IPR003594">
    <property type="entry name" value="HATPase_dom"/>
</dbReference>
<keyword evidence="4" id="KW-1185">Reference proteome</keyword>
<dbReference type="RefSeq" id="WP_184984692.1">
    <property type="nucleotide sequence ID" value="NZ_BAAALO010000052.1"/>
</dbReference>
<protein>
    <submittedName>
        <fullName evidence="3">Anti-sigma regulatory factor (Ser/Thr protein kinase)</fullName>
    </submittedName>
</protein>
<dbReference type="GO" id="GO:0004674">
    <property type="term" value="F:protein serine/threonine kinase activity"/>
    <property type="evidence" value="ECO:0007669"/>
    <property type="project" value="UniProtKB-KW"/>
</dbReference>
<accession>A0A7X0IHN6</accession>
<keyword evidence="1" id="KW-0723">Serine/threonine-protein kinase</keyword>
<evidence type="ECO:0000313" key="3">
    <source>
        <dbReference type="EMBL" id="MBB6475406.1"/>
    </source>
</evidence>
<evidence type="ECO:0000259" key="2">
    <source>
        <dbReference type="Pfam" id="PF13581"/>
    </source>
</evidence>
<reference evidence="3 4" key="1">
    <citation type="submission" date="2020-08" db="EMBL/GenBank/DDBJ databases">
        <title>Sequencing the genomes of 1000 actinobacteria strains.</title>
        <authorList>
            <person name="Klenk H.-P."/>
        </authorList>
    </citation>
    <scope>NUCLEOTIDE SEQUENCE [LARGE SCALE GENOMIC DNA]</scope>
    <source>
        <strain evidence="3 4">DSM 44936</strain>
    </source>
</reference>
<dbReference type="EMBL" id="JACHIU010000001">
    <property type="protein sequence ID" value="MBB6475406.1"/>
    <property type="molecule type" value="Genomic_DNA"/>
</dbReference>
<keyword evidence="1" id="KW-0418">Kinase</keyword>
<dbReference type="Proteomes" id="UP000555564">
    <property type="component" value="Unassembled WGS sequence"/>
</dbReference>
<comment type="caution">
    <text evidence="3">The sequence shown here is derived from an EMBL/GenBank/DDBJ whole genome shotgun (WGS) entry which is preliminary data.</text>
</comment>
<name>A0A7X0IHN6_9ACTN</name>
<dbReference type="InterPro" id="IPR036890">
    <property type="entry name" value="HATPase_C_sf"/>
</dbReference>
<organism evidence="3 4">
    <name type="scientific">Sphaerisporangium rubeum</name>
    <dbReference type="NCBI Taxonomy" id="321317"/>
    <lineage>
        <taxon>Bacteria</taxon>
        <taxon>Bacillati</taxon>
        <taxon>Actinomycetota</taxon>
        <taxon>Actinomycetes</taxon>
        <taxon>Streptosporangiales</taxon>
        <taxon>Streptosporangiaceae</taxon>
        <taxon>Sphaerisporangium</taxon>
    </lineage>
</organism>
<keyword evidence="1" id="KW-0808">Transferase</keyword>
<evidence type="ECO:0000313" key="4">
    <source>
        <dbReference type="Proteomes" id="UP000555564"/>
    </source>
</evidence>
<dbReference type="Pfam" id="PF13581">
    <property type="entry name" value="HATPase_c_2"/>
    <property type="match status" value="1"/>
</dbReference>
<dbReference type="AlphaFoldDB" id="A0A7X0IHN6"/>
<proteinExistence type="predicted"/>
<evidence type="ECO:0000256" key="1">
    <source>
        <dbReference type="ARBA" id="ARBA00022527"/>
    </source>
</evidence>
<dbReference type="PANTHER" id="PTHR35526:SF3">
    <property type="entry name" value="ANTI-SIGMA-F FACTOR RSBW"/>
    <property type="match status" value="1"/>
</dbReference>
<gene>
    <name evidence="3" type="ORF">BJ992_004837</name>
</gene>
<feature type="domain" description="Histidine kinase/HSP90-like ATPase" evidence="2">
    <location>
        <begin position="17"/>
        <end position="130"/>
    </location>
</feature>